<dbReference type="Pfam" id="PF05378">
    <property type="entry name" value="Hydant_A_N"/>
    <property type="match status" value="1"/>
</dbReference>
<dbReference type="AlphaFoldDB" id="A0A7C4NQN3"/>
<name>A0A7C4NQN3_9BACT</name>
<gene>
    <name evidence="2" type="ORF">ENT66_03770</name>
</gene>
<protein>
    <recommendedName>
        <fullName evidence="1">Hydantoinase/oxoprolinase N-terminal domain-containing protein</fullName>
    </recommendedName>
</protein>
<dbReference type="InterPro" id="IPR008040">
    <property type="entry name" value="Hydant_A_N"/>
</dbReference>
<comment type="caution">
    <text evidence="2">The sequence shown here is derived from an EMBL/GenBank/DDBJ whole genome shotgun (WGS) entry which is preliminary data.</text>
</comment>
<reference evidence="2" key="1">
    <citation type="journal article" date="2020" name="mSystems">
        <title>Genome- and Community-Level Interaction Insights into Carbon Utilization and Element Cycling Functions of Hydrothermarchaeota in Hydrothermal Sediment.</title>
        <authorList>
            <person name="Zhou Z."/>
            <person name="Liu Y."/>
            <person name="Xu W."/>
            <person name="Pan J."/>
            <person name="Luo Z.H."/>
            <person name="Li M."/>
        </authorList>
    </citation>
    <scope>NUCLEOTIDE SEQUENCE [LARGE SCALE GENOMIC DNA]</scope>
    <source>
        <strain evidence="2">SpSt-6</strain>
    </source>
</reference>
<evidence type="ECO:0000313" key="2">
    <source>
        <dbReference type="EMBL" id="HGQ85478.1"/>
    </source>
</evidence>
<dbReference type="EMBL" id="DSZN01000068">
    <property type="protein sequence ID" value="HGQ85478.1"/>
    <property type="molecule type" value="Genomic_DNA"/>
</dbReference>
<evidence type="ECO:0000259" key="1">
    <source>
        <dbReference type="Pfam" id="PF05378"/>
    </source>
</evidence>
<feature type="domain" description="Hydantoinase/oxoprolinase N-terminal" evidence="1">
    <location>
        <begin position="2"/>
        <end position="47"/>
    </location>
</feature>
<proteinExistence type="predicted"/>
<accession>A0A7C4NQN3</accession>
<organism evidence="2">
    <name type="scientific">Thermodesulfobacterium geofontis</name>
    <dbReference type="NCBI Taxonomy" id="1295609"/>
    <lineage>
        <taxon>Bacteria</taxon>
        <taxon>Pseudomonadati</taxon>
        <taxon>Thermodesulfobacteriota</taxon>
        <taxon>Thermodesulfobacteria</taxon>
        <taxon>Thermodesulfobacteriales</taxon>
        <taxon>Thermodesulfobacteriaceae</taxon>
        <taxon>Thermodesulfobacterium</taxon>
    </lineage>
</organism>
<sequence length="62" mass="6974">MRVAIDTGGTFTDLIYLEGGFLKSKKVFSTPKDPSQAILEALNQINKGYFNKTYLFNKRGKV</sequence>